<gene>
    <name evidence="2" type="ORF">EYF80_040249</name>
</gene>
<name>A0A4Z2G8F5_9TELE</name>
<protein>
    <submittedName>
        <fullName evidence="2">Uncharacterized protein</fullName>
    </submittedName>
</protein>
<dbReference type="EMBL" id="SRLO01000651">
    <property type="protein sequence ID" value="TNN49541.1"/>
    <property type="molecule type" value="Genomic_DNA"/>
</dbReference>
<keyword evidence="3" id="KW-1185">Reference proteome</keyword>
<evidence type="ECO:0000313" key="2">
    <source>
        <dbReference type="EMBL" id="TNN49541.1"/>
    </source>
</evidence>
<feature type="region of interest" description="Disordered" evidence="1">
    <location>
        <begin position="58"/>
        <end position="81"/>
    </location>
</feature>
<evidence type="ECO:0000313" key="3">
    <source>
        <dbReference type="Proteomes" id="UP000314294"/>
    </source>
</evidence>
<evidence type="ECO:0000256" key="1">
    <source>
        <dbReference type="SAM" id="MobiDB-lite"/>
    </source>
</evidence>
<accession>A0A4Z2G8F5</accession>
<dbReference type="AlphaFoldDB" id="A0A4Z2G8F5"/>
<dbReference type="Proteomes" id="UP000314294">
    <property type="component" value="Unassembled WGS sequence"/>
</dbReference>
<organism evidence="2 3">
    <name type="scientific">Liparis tanakae</name>
    <name type="common">Tanaka's snailfish</name>
    <dbReference type="NCBI Taxonomy" id="230148"/>
    <lineage>
        <taxon>Eukaryota</taxon>
        <taxon>Metazoa</taxon>
        <taxon>Chordata</taxon>
        <taxon>Craniata</taxon>
        <taxon>Vertebrata</taxon>
        <taxon>Euteleostomi</taxon>
        <taxon>Actinopterygii</taxon>
        <taxon>Neopterygii</taxon>
        <taxon>Teleostei</taxon>
        <taxon>Neoteleostei</taxon>
        <taxon>Acanthomorphata</taxon>
        <taxon>Eupercaria</taxon>
        <taxon>Perciformes</taxon>
        <taxon>Cottioidei</taxon>
        <taxon>Cottales</taxon>
        <taxon>Liparidae</taxon>
        <taxon>Liparis</taxon>
    </lineage>
</organism>
<sequence length="81" mass="8797">MVKTTEGGVTGQLIVCIQTWSLREKTQLWVRASPPLPSGQSDTRTLYMHTYICEIQASSPRPLGQKDSALGQSDPGVAVSH</sequence>
<proteinExistence type="predicted"/>
<reference evidence="2 3" key="1">
    <citation type="submission" date="2019-03" db="EMBL/GenBank/DDBJ databases">
        <title>First draft genome of Liparis tanakae, snailfish: a comprehensive survey of snailfish specific genes.</title>
        <authorList>
            <person name="Kim W."/>
            <person name="Song I."/>
            <person name="Jeong J.-H."/>
            <person name="Kim D."/>
            <person name="Kim S."/>
            <person name="Ryu S."/>
            <person name="Song J.Y."/>
            <person name="Lee S.K."/>
        </authorList>
    </citation>
    <scope>NUCLEOTIDE SEQUENCE [LARGE SCALE GENOMIC DNA]</scope>
    <source>
        <tissue evidence="2">Muscle</tissue>
    </source>
</reference>
<comment type="caution">
    <text evidence="2">The sequence shown here is derived from an EMBL/GenBank/DDBJ whole genome shotgun (WGS) entry which is preliminary data.</text>
</comment>